<dbReference type="Proteomes" id="UP000011731">
    <property type="component" value="Unassembled WGS sequence"/>
</dbReference>
<dbReference type="PANTHER" id="PTHR21240:SF28">
    <property type="entry name" value="ISO-OROTATE DECARBOXYLASE (EUROFUNG)"/>
    <property type="match status" value="1"/>
</dbReference>
<dbReference type="InterPro" id="IPR032465">
    <property type="entry name" value="ACMSD"/>
</dbReference>
<evidence type="ECO:0000259" key="2">
    <source>
        <dbReference type="Pfam" id="PF04909"/>
    </source>
</evidence>
<dbReference type="AlphaFoldDB" id="M3A322"/>
<reference evidence="3 4" key="1">
    <citation type="journal article" date="2013" name="Genome Announc.">
        <title>Draft Genome Sequence of Rhodococcus ruber Strain BKS 20-38.</title>
        <authorList>
            <person name="Bala M."/>
            <person name="Kumar S."/>
            <person name="Raghava G.P."/>
            <person name="Mayilraj S."/>
        </authorList>
    </citation>
    <scope>NUCLEOTIDE SEQUENCE [LARGE SCALE GENOMIC DNA]</scope>
    <source>
        <strain evidence="3 4">BKS 20-38</strain>
    </source>
</reference>
<organism evidence="3 4">
    <name type="scientific">Rhodococcus ruber BKS 20-38</name>
    <dbReference type="NCBI Taxonomy" id="1278076"/>
    <lineage>
        <taxon>Bacteria</taxon>
        <taxon>Bacillati</taxon>
        <taxon>Actinomycetota</taxon>
        <taxon>Actinomycetes</taxon>
        <taxon>Mycobacteriales</taxon>
        <taxon>Nocardiaceae</taxon>
        <taxon>Rhodococcus</taxon>
    </lineage>
</organism>
<dbReference type="GO" id="GO:0019748">
    <property type="term" value="P:secondary metabolic process"/>
    <property type="evidence" value="ECO:0007669"/>
    <property type="project" value="TreeGrafter"/>
</dbReference>
<accession>M3A322</accession>
<dbReference type="PATRIC" id="fig|1278076.4.peg.183"/>
<protein>
    <submittedName>
        <fullName evidence="3">Amidohydrolase</fullName>
    </submittedName>
</protein>
<feature type="domain" description="Amidohydrolase-related" evidence="2">
    <location>
        <begin position="17"/>
        <end position="152"/>
    </location>
</feature>
<dbReference type="Pfam" id="PF04909">
    <property type="entry name" value="Amidohydro_2"/>
    <property type="match status" value="1"/>
</dbReference>
<evidence type="ECO:0000313" key="4">
    <source>
        <dbReference type="Proteomes" id="UP000011731"/>
    </source>
</evidence>
<evidence type="ECO:0000313" key="3">
    <source>
        <dbReference type="EMBL" id="EME67293.1"/>
    </source>
</evidence>
<dbReference type="GO" id="GO:0016831">
    <property type="term" value="F:carboxy-lyase activity"/>
    <property type="evidence" value="ECO:0007669"/>
    <property type="project" value="InterPro"/>
</dbReference>
<proteinExistence type="predicted"/>
<name>M3A322_9NOCA</name>
<dbReference type="SUPFAM" id="SSF51556">
    <property type="entry name" value="Metallo-dependent hydrolases"/>
    <property type="match status" value="1"/>
</dbReference>
<dbReference type="Gene3D" id="3.20.20.140">
    <property type="entry name" value="Metal-dependent hydrolases"/>
    <property type="match status" value="1"/>
</dbReference>
<keyword evidence="4" id="KW-1185">Reference proteome</keyword>
<dbReference type="EMBL" id="AOEX01000011">
    <property type="protein sequence ID" value="EME67293.1"/>
    <property type="molecule type" value="Genomic_DNA"/>
</dbReference>
<keyword evidence="1" id="KW-0456">Lyase</keyword>
<keyword evidence="3" id="KW-0378">Hydrolase</keyword>
<evidence type="ECO:0000256" key="1">
    <source>
        <dbReference type="ARBA" id="ARBA00023239"/>
    </source>
</evidence>
<dbReference type="PANTHER" id="PTHR21240">
    <property type="entry name" value="2-AMINO-3-CARBOXYLMUCONATE-6-SEMIALDEHYDE DECARBOXYLASE"/>
    <property type="match status" value="1"/>
</dbReference>
<dbReference type="InterPro" id="IPR006680">
    <property type="entry name" value="Amidohydro-rel"/>
</dbReference>
<gene>
    <name evidence="3" type="ORF">G352_00907</name>
</gene>
<comment type="caution">
    <text evidence="3">The sequence shown here is derived from an EMBL/GenBank/DDBJ whole genome shotgun (WGS) entry which is preliminary data.</text>
</comment>
<dbReference type="GO" id="GO:0005737">
    <property type="term" value="C:cytoplasm"/>
    <property type="evidence" value="ECO:0007669"/>
    <property type="project" value="TreeGrafter"/>
</dbReference>
<dbReference type="GO" id="GO:0016787">
    <property type="term" value="F:hydrolase activity"/>
    <property type="evidence" value="ECO:0007669"/>
    <property type="project" value="UniProtKB-KW"/>
</dbReference>
<sequence length="168" mass="19718">MSPVGFMTYNHDLMVSYSMLAANQVMSLIFDGVFDRFPSLKIVFIEHGFNWILPLMWRMDAIFEAHGVPETGLRRKPSEYVKDNIWFTTQPLDYPEDKLELTNALHWMEADKLLLFSSDYPHWTFDDPQWVAKHMPDHMRDAIMFQNGIDLFHLPKEVPSLLGQKRAV</sequence>
<dbReference type="InterPro" id="IPR032466">
    <property type="entry name" value="Metal_Hydrolase"/>
</dbReference>